<accession>A0AAV4JL51</accession>
<feature type="compositionally biased region" description="Basic and acidic residues" evidence="1">
    <location>
        <begin position="1"/>
        <end position="11"/>
    </location>
</feature>
<dbReference type="AlphaFoldDB" id="A0AAV4JL51"/>
<feature type="region of interest" description="Disordered" evidence="1">
    <location>
        <begin position="65"/>
        <end position="98"/>
    </location>
</feature>
<proteinExistence type="predicted"/>
<dbReference type="Proteomes" id="UP000762676">
    <property type="component" value="Unassembled WGS sequence"/>
</dbReference>
<feature type="region of interest" description="Disordered" evidence="1">
    <location>
        <begin position="1"/>
        <end position="42"/>
    </location>
</feature>
<reference evidence="2 3" key="1">
    <citation type="journal article" date="2021" name="Elife">
        <title>Chloroplast acquisition without the gene transfer in kleptoplastic sea slugs, Plakobranchus ocellatus.</title>
        <authorList>
            <person name="Maeda T."/>
            <person name="Takahashi S."/>
            <person name="Yoshida T."/>
            <person name="Shimamura S."/>
            <person name="Takaki Y."/>
            <person name="Nagai Y."/>
            <person name="Toyoda A."/>
            <person name="Suzuki Y."/>
            <person name="Arimoto A."/>
            <person name="Ishii H."/>
            <person name="Satoh N."/>
            <person name="Nishiyama T."/>
            <person name="Hasebe M."/>
            <person name="Maruyama T."/>
            <person name="Minagawa J."/>
            <person name="Obokata J."/>
            <person name="Shigenobu S."/>
        </authorList>
    </citation>
    <scope>NUCLEOTIDE SEQUENCE [LARGE SCALE GENOMIC DNA]</scope>
</reference>
<feature type="compositionally biased region" description="Polar residues" evidence="1">
    <location>
        <begin position="66"/>
        <end position="76"/>
    </location>
</feature>
<protein>
    <submittedName>
        <fullName evidence="2">Uncharacterized protein</fullName>
    </submittedName>
</protein>
<organism evidence="2 3">
    <name type="scientific">Elysia marginata</name>
    <dbReference type="NCBI Taxonomy" id="1093978"/>
    <lineage>
        <taxon>Eukaryota</taxon>
        <taxon>Metazoa</taxon>
        <taxon>Spiralia</taxon>
        <taxon>Lophotrochozoa</taxon>
        <taxon>Mollusca</taxon>
        <taxon>Gastropoda</taxon>
        <taxon>Heterobranchia</taxon>
        <taxon>Euthyneura</taxon>
        <taxon>Panpulmonata</taxon>
        <taxon>Sacoglossa</taxon>
        <taxon>Placobranchoidea</taxon>
        <taxon>Plakobranchidae</taxon>
        <taxon>Elysia</taxon>
    </lineage>
</organism>
<comment type="caution">
    <text evidence="2">The sequence shown here is derived from an EMBL/GenBank/DDBJ whole genome shotgun (WGS) entry which is preliminary data.</text>
</comment>
<dbReference type="EMBL" id="BMAT01006870">
    <property type="protein sequence ID" value="GFS21306.1"/>
    <property type="molecule type" value="Genomic_DNA"/>
</dbReference>
<feature type="compositionally biased region" description="Acidic residues" evidence="1">
    <location>
        <begin position="12"/>
        <end position="42"/>
    </location>
</feature>
<evidence type="ECO:0000313" key="3">
    <source>
        <dbReference type="Proteomes" id="UP000762676"/>
    </source>
</evidence>
<evidence type="ECO:0000256" key="1">
    <source>
        <dbReference type="SAM" id="MobiDB-lite"/>
    </source>
</evidence>
<name>A0AAV4JL51_9GAST</name>
<gene>
    <name evidence="2" type="ORF">ElyMa_003335200</name>
</gene>
<keyword evidence="3" id="KW-1185">Reference proteome</keyword>
<sequence>MPSQVDLRRNDDEEEDDHTDDDDHDDDDDDDDDDHDGVDNDYDCIASDIVSYRDRRTRRLAALCSGTRSVSTNSPSRARFLLGGLASSPGSPEIDNLM</sequence>
<evidence type="ECO:0000313" key="2">
    <source>
        <dbReference type="EMBL" id="GFS21306.1"/>
    </source>
</evidence>